<dbReference type="RefSeq" id="WP_006106208.1">
    <property type="nucleotide sequence ID" value="NZ_DS989878.1"/>
</dbReference>
<gene>
    <name evidence="3" type="ORF">MC7420_8213</name>
</gene>
<dbReference type="EMBL" id="DS989878">
    <property type="protein sequence ID" value="EDX70962.1"/>
    <property type="molecule type" value="Genomic_DNA"/>
</dbReference>
<feature type="coiled-coil region" evidence="1">
    <location>
        <begin position="108"/>
        <end position="135"/>
    </location>
</feature>
<dbReference type="OrthoDB" id="510226at2"/>
<proteinExistence type="predicted"/>
<keyword evidence="1" id="KW-0175">Coiled coil</keyword>
<dbReference type="Proteomes" id="UP000003835">
    <property type="component" value="Unassembled WGS sequence"/>
</dbReference>
<evidence type="ECO:0000256" key="2">
    <source>
        <dbReference type="SAM" id="MobiDB-lite"/>
    </source>
</evidence>
<feature type="region of interest" description="Disordered" evidence="2">
    <location>
        <begin position="61"/>
        <end position="94"/>
    </location>
</feature>
<evidence type="ECO:0000256" key="1">
    <source>
        <dbReference type="SAM" id="Coils"/>
    </source>
</evidence>
<organism evidence="3 4">
    <name type="scientific">Coleofasciculus chthonoplastes PCC 7420</name>
    <dbReference type="NCBI Taxonomy" id="118168"/>
    <lineage>
        <taxon>Bacteria</taxon>
        <taxon>Bacillati</taxon>
        <taxon>Cyanobacteriota</taxon>
        <taxon>Cyanophyceae</taxon>
        <taxon>Coleofasciculales</taxon>
        <taxon>Coleofasciculaceae</taxon>
        <taxon>Coleofasciculus</taxon>
    </lineage>
</organism>
<evidence type="ECO:0000313" key="3">
    <source>
        <dbReference type="EMBL" id="EDX70962.1"/>
    </source>
</evidence>
<dbReference type="AlphaFoldDB" id="B4W4G4"/>
<protein>
    <submittedName>
        <fullName evidence="3">Uncharacterized protein</fullName>
    </submittedName>
</protein>
<feature type="compositionally biased region" description="Polar residues" evidence="2">
    <location>
        <begin position="61"/>
        <end position="80"/>
    </location>
</feature>
<evidence type="ECO:0000313" key="4">
    <source>
        <dbReference type="Proteomes" id="UP000003835"/>
    </source>
</evidence>
<reference evidence="3 4" key="1">
    <citation type="submission" date="2008-07" db="EMBL/GenBank/DDBJ databases">
        <authorList>
            <person name="Tandeau de Marsac N."/>
            <person name="Ferriera S."/>
            <person name="Johnson J."/>
            <person name="Kravitz S."/>
            <person name="Beeson K."/>
            <person name="Sutton G."/>
            <person name="Rogers Y.-H."/>
            <person name="Friedman R."/>
            <person name="Frazier M."/>
            <person name="Venter J.C."/>
        </authorList>
    </citation>
    <scope>NUCLEOTIDE SEQUENCE [LARGE SCALE GENOMIC DNA]</scope>
    <source>
        <strain evidence="3 4">PCC 7420</strain>
    </source>
</reference>
<name>B4W4G4_9CYAN</name>
<keyword evidence="4" id="KW-1185">Reference proteome</keyword>
<sequence>MTTQRNKYSKLPRLPDRTPQSPASESKLGVGSTLIKLGTLAIAIVLTNLGLTHSAFAQTQIPRNPNSQTPQPLPSDQTPNIDPPDAEPPQLLAPPGIYEHPDFFEEGEEKLERRIDRLRERRDEDESEEDVLTIEEQAYWENRDHPDSLLTLRDPETGWTRVVSTQGEFAVSLPKKPKDVTAVPANQATNLDLEAYRLNQPPQRFVIAYSEEIALADPETKLRQVRDQILAETDAQLQRDRPISLEGYPGRSFQLRTPNQVMTYKLYWVDDRLYVLRASQQQPEKADYQAAQFFNSFEPITQWDN</sequence>
<accession>B4W4G4</accession>
<dbReference type="eggNOG" id="ENOG5032XD9">
    <property type="taxonomic scope" value="Bacteria"/>
</dbReference>
<feature type="region of interest" description="Disordered" evidence="2">
    <location>
        <begin position="1"/>
        <end position="28"/>
    </location>
</feature>
<dbReference type="HOGENOM" id="CLU_911235_0_0_3"/>